<name>A0A1U7XEQ5_NICSY</name>
<dbReference type="InterPro" id="IPR036397">
    <property type="entry name" value="RNaseH_sf"/>
</dbReference>
<evidence type="ECO:0000259" key="2">
    <source>
        <dbReference type="PROSITE" id="PS50994"/>
    </source>
</evidence>
<dbReference type="GO" id="GO:0003676">
    <property type="term" value="F:nucleic acid binding"/>
    <property type="evidence" value="ECO:0007669"/>
    <property type="project" value="InterPro"/>
</dbReference>
<dbReference type="PROSITE" id="PS50994">
    <property type="entry name" value="INTEGRASE"/>
    <property type="match status" value="1"/>
</dbReference>
<dbReference type="RefSeq" id="XP_009785434.1">
    <property type="nucleotide sequence ID" value="XM_009787132.1"/>
</dbReference>
<dbReference type="SUPFAM" id="SSF53098">
    <property type="entry name" value="Ribonuclease H-like"/>
    <property type="match status" value="1"/>
</dbReference>
<proteinExistence type="predicted"/>
<evidence type="ECO:0000313" key="3">
    <source>
        <dbReference type="Proteomes" id="UP000189701"/>
    </source>
</evidence>
<dbReference type="InterPro" id="IPR039537">
    <property type="entry name" value="Retrotran_Ty1/copia-like"/>
</dbReference>
<keyword evidence="3" id="KW-1185">Reference proteome</keyword>
<protein>
    <submittedName>
        <fullName evidence="4">Uncharacterized protein LOC104233698</fullName>
    </submittedName>
</protein>
<dbReference type="PANTHER" id="PTHR42648:SF25">
    <property type="entry name" value="RNA-DIRECTED DNA POLYMERASE"/>
    <property type="match status" value="1"/>
</dbReference>
<dbReference type="PANTHER" id="PTHR42648">
    <property type="entry name" value="TRANSPOSASE, PUTATIVE-RELATED"/>
    <property type="match status" value="1"/>
</dbReference>
<gene>
    <name evidence="4" type="primary">LOC104233698</name>
</gene>
<feature type="domain" description="Integrase catalytic" evidence="2">
    <location>
        <begin position="1"/>
        <end position="119"/>
    </location>
</feature>
<reference evidence="4" key="2">
    <citation type="submission" date="2025-08" db="UniProtKB">
        <authorList>
            <consortium name="RefSeq"/>
        </authorList>
    </citation>
    <scope>IDENTIFICATION</scope>
    <source>
        <tissue evidence="4">Leaf</tissue>
    </source>
</reference>
<dbReference type="AlphaFoldDB" id="A0A1U7XEQ5"/>
<feature type="compositionally biased region" description="Basic and acidic residues" evidence="1">
    <location>
        <begin position="232"/>
        <end position="249"/>
    </location>
</feature>
<dbReference type="eggNOG" id="KOG0017">
    <property type="taxonomic scope" value="Eukaryota"/>
</dbReference>
<accession>A0A1U7XEQ5</accession>
<dbReference type="Gene3D" id="3.30.420.10">
    <property type="entry name" value="Ribonuclease H-like superfamily/Ribonuclease H"/>
    <property type="match status" value="1"/>
</dbReference>
<feature type="region of interest" description="Disordered" evidence="1">
    <location>
        <begin position="226"/>
        <end position="262"/>
    </location>
</feature>
<evidence type="ECO:0000313" key="4">
    <source>
        <dbReference type="RefSeq" id="XP_009785434.1"/>
    </source>
</evidence>
<dbReference type="InterPro" id="IPR012337">
    <property type="entry name" value="RNaseH-like_sf"/>
</dbReference>
<dbReference type="GO" id="GO:0015074">
    <property type="term" value="P:DNA integration"/>
    <property type="evidence" value="ECO:0007669"/>
    <property type="project" value="InterPro"/>
</dbReference>
<dbReference type="OrthoDB" id="1726258at2759"/>
<reference evidence="3" key="1">
    <citation type="journal article" date="2013" name="Genome Biol.">
        <title>Reference genomes and transcriptomes of Nicotiana sylvestris and Nicotiana tomentosiformis.</title>
        <authorList>
            <person name="Sierro N."/>
            <person name="Battey J.N."/>
            <person name="Ouadi S."/>
            <person name="Bovet L."/>
            <person name="Goepfert S."/>
            <person name="Bakaher N."/>
            <person name="Peitsch M.C."/>
            <person name="Ivanov N.V."/>
        </authorList>
    </citation>
    <scope>NUCLEOTIDE SEQUENCE [LARGE SCALE GENOMIC DNA]</scope>
</reference>
<dbReference type="STRING" id="4096.A0A1U7XEQ5"/>
<sequence length="349" mass="40095">MAFARLLAQIIRLRAQIPDYAIKTIHLDNAGEFTSQAFIDYCMATGIKVEHPVAHVHTQNGLVESLIKRLQLIARPLLMRTKLPLSVWGHAILYAAALVRIRPTGYYKVSPLQLAFGQEPNISHLKFFVCAVYVPISPPKHTKWVPKEGWEYMGGNKQLEKEIHWNVLPLSHLDPRTNQREQEVQKIIYIQNIANQLLDAFTNFPRVTKSHIPAVNAPIQVDVPAGQYDDVNESRPRLKRSRPIDSKDKNPRKRKGANDQVDHNMEAIAQEDHKDIAIDKTSQEVLVLVNDENEEISISYVSTKKRWNRNNIVVNNNFAYNVAVEIMQQDEDLEPKPVDECRQRNDWPK</sequence>
<dbReference type="Proteomes" id="UP000189701">
    <property type="component" value="Unplaced"/>
</dbReference>
<organism evidence="3 4">
    <name type="scientific">Nicotiana sylvestris</name>
    <name type="common">Wood tobacco</name>
    <name type="synonym">South American tobacco</name>
    <dbReference type="NCBI Taxonomy" id="4096"/>
    <lineage>
        <taxon>Eukaryota</taxon>
        <taxon>Viridiplantae</taxon>
        <taxon>Streptophyta</taxon>
        <taxon>Embryophyta</taxon>
        <taxon>Tracheophyta</taxon>
        <taxon>Spermatophyta</taxon>
        <taxon>Magnoliopsida</taxon>
        <taxon>eudicotyledons</taxon>
        <taxon>Gunneridae</taxon>
        <taxon>Pentapetalae</taxon>
        <taxon>asterids</taxon>
        <taxon>lamiids</taxon>
        <taxon>Solanales</taxon>
        <taxon>Solanaceae</taxon>
        <taxon>Nicotianoideae</taxon>
        <taxon>Nicotianeae</taxon>
        <taxon>Nicotiana</taxon>
    </lineage>
</organism>
<dbReference type="InterPro" id="IPR001584">
    <property type="entry name" value="Integrase_cat-core"/>
</dbReference>
<evidence type="ECO:0000256" key="1">
    <source>
        <dbReference type="SAM" id="MobiDB-lite"/>
    </source>
</evidence>